<evidence type="ECO:0000313" key="3">
    <source>
        <dbReference type="Proteomes" id="UP000673394"/>
    </source>
</evidence>
<evidence type="ECO:0000259" key="1">
    <source>
        <dbReference type="Pfam" id="PF13229"/>
    </source>
</evidence>
<accession>A0ABS5C8L9</accession>
<dbReference type="Pfam" id="PF13229">
    <property type="entry name" value="Beta_helix"/>
    <property type="match status" value="1"/>
</dbReference>
<organism evidence="2 3">
    <name type="scientific">Paenibacillus lignilyticus</name>
    <dbReference type="NCBI Taxonomy" id="1172615"/>
    <lineage>
        <taxon>Bacteria</taxon>
        <taxon>Bacillati</taxon>
        <taxon>Bacillota</taxon>
        <taxon>Bacilli</taxon>
        <taxon>Bacillales</taxon>
        <taxon>Paenibacillaceae</taxon>
        <taxon>Paenibacillus</taxon>
    </lineage>
</organism>
<dbReference type="PANTHER" id="PTHR36453:SF1">
    <property type="entry name" value="RIGHT HANDED BETA HELIX DOMAIN-CONTAINING PROTEIN"/>
    <property type="match status" value="1"/>
</dbReference>
<dbReference type="InterPro" id="IPR006626">
    <property type="entry name" value="PbH1"/>
</dbReference>
<gene>
    <name evidence="2" type="ORF">I8J30_06360</name>
</gene>
<reference evidence="2 3" key="1">
    <citation type="submission" date="2021-04" db="EMBL/GenBank/DDBJ databases">
        <title>Paenibacillus sp. DLE-14 whole genome sequence.</title>
        <authorList>
            <person name="Ham Y.J."/>
        </authorList>
    </citation>
    <scope>NUCLEOTIDE SEQUENCE [LARGE SCALE GENOMIC DNA]</scope>
    <source>
        <strain evidence="2 3">DLE-14</strain>
    </source>
</reference>
<feature type="domain" description="Right handed beta helix" evidence="1">
    <location>
        <begin position="307"/>
        <end position="431"/>
    </location>
</feature>
<dbReference type="EMBL" id="JAGKSP010000002">
    <property type="protein sequence ID" value="MBP3962331.1"/>
    <property type="molecule type" value="Genomic_DNA"/>
</dbReference>
<evidence type="ECO:0000313" key="2">
    <source>
        <dbReference type="EMBL" id="MBP3962331.1"/>
    </source>
</evidence>
<sequence>MELFVSVKNGADANAGATAEAAVRTLERARELVRMKLAEGYKQDITVWISGGRYELTEPLRFDEGDSAPEGYSVTYRSAAQGEEGATISGGSAITGWEPYDANIYRVRLNEGCAIHTLYENGERALTARSPKQGYHVVAGKGDGDSRSGFRFLKDDIPLFEHHAGGAQVHIWPGEGEWNWFTETKTIDRINWEEGFISFKEPAPWGIDQGSRYRVQGALSVLTEPGEFYFDASGGELYYYPRQLPIEEQVIVAPAMNRVIELVGGSHDKPVKGIVLEGLTVECSDYAREYRMPDSNCERAESRHGLVYLENACGSSVRGCHLRNSGFSGIVLNGYCQGNEISGNLIEHTGYNGIYVIGIAPGEGDYASAEQADVSKGNLISNNLIRFGGELVGHSSGIQLYQSGSNEVSHNEIHGMPRYGISLKGLRQGAMESSYYGTEVTWENHWDFTHTRNNLITRNNIWDVMKDSQDGGMLESWGAGTGNRIIANRFHHSGIYFSFGFCIYLDDASDYYQVSHNVIHDLYSAGSGVLWFVIFSKGIGNRIENNLLVRNDARAAFGTQEMAGEANRDVTILRNVAVNSGDQLYHFVNWKDDRLQEADFNLYANGAKELTVSGIYGDDKRGLVPIPWEAWRQMMDGKFDAHTLNSDPMLITEGEGGSVQFSLDPGSPAYGLGWEAIDMSGMGLKESFPFPREWRLRDC</sequence>
<dbReference type="SUPFAM" id="SSF51126">
    <property type="entry name" value="Pectin lyase-like"/>
    <property type="match status" value="1"/>
</dbReference>
<dbReference type="InterPro" id="IPR012334">
    <property type="entry name" value="Pectin_lyas_fold"/>
</dbReference>
<comment type="caution">
    <text evidence="2">The sequence shown here is derived from an EMBL/GenBank/DDBJ whole genome shotgun (WGS) entry which is preliminary data.</text>
</comment>
<dbReference type="Proteomes" id="UP000673394">
    <property type="component" value="Unassembled WGS sequence"/>
</dbReference>
<protein>
    <submittedName>
        <fullName evidence="2">Right-handed parallel beta-helix repeat-containing protein</fullName>
    </submittedName>
</protein>
<dbReference type="RefSeq" id="WP_210656453.1">
    <property type="nucleotide sequence ID" value="NZ_JAGKSP010000002.1"/>
</dbReference>
<dbReference type="SMART" id="SM00710">
    <property type="entry name" value="PbH1"/>
    <property type="match status" value="5"/>
</dbReference>
<keyword evidence="3" id="KW-1185">Reference proteome</keyword>
<dbReference type="Gene3D" id="2.160.20.10">
    <property type="entry name" value="Single-stranded right-handed beta-helix, Pectin lyase-like"/>
    <property type="match status" value="2"/>
</dbReference>
<dbReference type="InterPro" id="IPR039448">
    <property type="entry name" value="Beta_helix"/>
</dbReference>
<dbReference type="InterPro" id="IPR011050">
    <property type="entry name" value="Pectin_lyase_fold/virulence"/>
</dbReference>
<name>A0ABS5C8L9_9BACL</name>
<dbReference type="PANTHER" id="PTHR36453">
    <property type="entry name" value="SECRETED PROTEIN-RELATED"/>
    <property type="match status" value="1"/>
</dbReference>
<proteinExistence type="predicted"/>